<dbReference type="Proteomes" id="UP000287188">
    <property type="component" value="Unassembled WGS sequence"/>
</dbReference>
<dbReference type="EMBL" id="BIFS01000001">
    <property type="protein sequence ID" value="GCE19709.1"/>
    <property type="molecule type" value="Genomic_DNA"/>
</dbReference>
<organism evidence="2 3">
    <name type="scientific">Dictyobacter kobayashii</name>
    <dbReference type="NCBI Taxonomy" id="2014872"/>
    <lineage>
        <taxon>Bacteria</taxon>
        <taxon>Bacillati</taxon>
        <taxon>Chloroflexota</taxon>
        <taxon>Ktedonobacteria</taxon>
        <taxon>Ktedonobacterales</taxon>
        <taxon>Dictyobacteraceae</taxon>
        <taxon>Dictyobacter</taxon>
    </lineage>
</organism>
<keyword evidence="1" id="KW-1133">Transmembrane helix</keyword>
<reference evidence="3" key="1">
    <citation type="submission" date="2018-12" db="EMBL/GenBank/DDBJ databases">
        <title>Tengunoibacter tsumagoiensis gen. nov., sp. nov., Dictyobacter kobayashii sp. nov., D. alpinus sp. nov., and D. joshuensis sp. nov. and description of Dictyobacteraceae fam. nov. within the order Ktedonobacterales isolated from Tengu-no-mugimeshi.</title>
        <authorList>
            <person name="Wang C.M."/>
            <person name="Zheng Y."/>
            <person name="Sakai Y."/>
            <person name="Toyoda A."/>
            <person name="Minakuchi Y."/>
            <person name="Abe K."/>
            <person name="Yokota A."/>
            <person name="Yabe S."/>
        </authorList>
    </citation>
    <scope>NUCLEOTIDE SEQUENCE [LARGE SCALE GENOMIC DNA]</scope>
    <source>
        <strain evidence="3">Uno11</strain>
    </source>
</reference>
<proteinExistence type="predicted"/>
<accession>A0A402AKX8</accession>
<evidence type="ECO:0000256" key="1">
    <source>
        <dbReference type="SAM" id="Phobius"/>
    </source>
</evidence>
<feature type="transmembrane region" description="Helical" evidence="1">
    <location>
        <begin position="6"/>
        <end position="34"/>
    </location>
</feature>
<protein>
    <submittedName>
        <fullName evidence="2">Uncharacterized protein</fullName>
    </submittedName>
</protein>
<keyword evidence="1" id="KW-0472">Membrane</keyword>
<sequence length="50" mass="5534">MMMGMFFVVIPVIVVGIIIRLVMNTNVISIAVIISSSHRNMNVDRSDPVC</sequence>
<dbReference type="AlphaFoldDB" id="A0A402AKX8"/>
<evidence type="ECO:0000313" key="3">
    <source>
        <dbReference type="Proteomes" id="UP000287188"/>
    </source>
</evidence>
<keyword evidence="1" id="KW-0812">Transmembrane</keyword>
<evidence type="ECO:0000313" key="2">
    <source>
        <dbReference type="EMBL" id="GCE19709.1"/>
    </source>
</evidence>
<gene>
    <name evidence="2" type="ORF">KDK_35090</name>
</gene>
<name>A0A402AKX8_9CHLR</name>
<comment type="caution">
    <text evidence="2">The sequence shown here is derived from an EMBL/GenBank/DDBJ whole genome shotgun (WGS) entry which is preliminary data.</text>
</comment>
<keyword evidence="3" id="KW-1185">Reference proteome</keyword>